<dbReference type="PIRSF" id="PIRSF006060">
    <property type="entry name" value="AA_transporter"/>
    <property type="match status" value="1"/>
</dbReference>
<dbReference type="GO" id="GO:0005886">
    <property type="term" value="C:plasma membrane"/>
    <property type="evidence" value="ECO:0007669"/>
    <property type="project" value="UniProtKB-SubCell"/>
</dbReference>
<keyword evidence="6 7" id="KW-0472">Membrane</keyword>
<feature type="transmembrane region" description="Helical" evidence="7">
    <location>
        <begin position="155"/>
        <end position="177"/>
    </location>
</feature>
<feature type="transmembrane region" description="Helical" evidence="7">
    <location>
        <begin position="198"/>
        <end position="214"/>
    </location>
</feature>
<comment type="subcellular location">
    <subcellularLocation>
        <location evidence="1">Cell membrane</location>
        <topology evidence="1">Multi-pass membrane protein</topology>
    </subcellularLocation>
</comment>
<dbReference type="PANTHER" id="PTHR42770:SF15">
    <property type="entry name" value="GLUTAMATE_GAMMA-AMINOBUTYRATE ANTIPORTER-RELATED"/>
    <property type="match status" value="1"/>
</dbReference>
<organism evidence="8">
    <name type="scientific">marine sediment metagenome</name>
    <dbReference type="NCBI Taxonomy" id="412755"/>
    <lineage>
        <taxon>unclassified sequences</taxon>
        <taxon>metagenomes</taxon>
        <taxon>ecological metagenomes</taxon>
    </lineage>
</organism>
<evidence type="ECO:0000313" key="8">
    <source>
        <dbReference type="EMBL" id="KKM62697.1"/>
    </source>
</evidence>
<protein>
    <recommendedName>
        <fullName evidence="9">Amino acid permease/ SLC12A domain-containing protein</fullName>
    </recommendedName>
</protein>
<keyword evidence="2" id="KW-0813">Transport</keyword>
<feature type="transmembrane region" description="Helical" evidence="7">
    <location>
        <begin position="360"/>
        <end position="383"/>
    </location>
</feature>
<sequence>MPANSGKNKRVLGVFVLAMMNVAVIVSLRGLPMMAEEGLSLIFFFVVAALIFLIPTALVSAELATGWSKQGGVYLWVKEAFGGRWGFLAIWLQWIQNVIWYPTVLSFAGATLAYAITPSLANNKIYMLAVILTVYWGSTLASFRGMRTTGWLSTVGVLAGTLVPGAIIITLGLIWFFSGNVPQISMTAKDFFPDMTSIRNVVFLAGVLLAFAGMEVSAVHAQEVKNPQKNYPRAIFLAVVVILVVVILGSLSIAVVVPQQEISLVAGLMQAFTMFFNNYHLGWIVPVLAFMITLGALGQVTAWIVGPSKGLFATAKAGNLPPFFQRVNKNGVPVNLLAVQGSIVTVLALVFLLMPDVSSSYWILTVLTVQLYLIMYILLYLAAIKLRYSKPNVRRAYKIPGGNLGMWIVAGVGILGALFAIFIGFFPPAQLKSESILFYGLFLSIGILVMCGVPLVIYQLRRPKWKTTKTKPKGR</sequence>
<evidence type="ECO:0000256" key="7">
    <source>
        <dbReference type="SAM" id="Phobius"/>
    </source>
</evidence>
<evidence type="ECO:0000256" key="4">
    <source>
        <dbReference type="ARBA" id="ARBA00022692"/>
    </source>
</evidence>
<keyword evidence="3" id="KW-1003">Cell membrane</keyword>
<feature type="transmembrane region" description="Helical" evidence="7">
    <location>
        <begin position="12"/>
        <end position="32"/>
    </location>
</feature>
<dbReference type="AlphaFoldDB" id="A0A0F9M0A0"/>
<proteinExistence type="predicted"/>
<feature type="transmembrane region" description="Helical" evidence="7">
    <location>
        <begin position="234"/>
        <end position="257"/>
    </location>
</feature>
<feature type="transmembrane region" description="Helical" evidence="7">
    <location>
        <begin position="125"/>
        <end position="143"/>
    </location>
</feature>
<dbReference type="PANTHER" id="PTHR42770">
    <property type="entry name" value="AMINO ACID TRANSPORTER-RELATED"/>
    <property type="match status" value="1"/>
</dbReference>
<feature type="transmembrane region" description="Helical" evidence="7">
    <location>
        <begin position="404"/>
        <end position="426"/>
    </location>
</feature>
<feature type="transmembrane region" description="Helical" evidence="7">
    <location>
        <begin position="38"/>
        <end position="61"/>
    </location>
</feature>
<feature type="transmembrane region" description="Helical" evidence="7">
    <location>
        <begin position="98"/>
        <end position="116"/>
    </location>
</feature>
<name>A0A0F9M0A0_9ZZZZ</name>
<evidence type="ECO:0000256" key="3">
    <source>
        <dbReference type="ARBA" id="ARBA00022475"/>
    </source>
</evidence>
<feature type="transmembrane region" description="Helical" evidence="7">
    <location>
        <begin position="334"/>
        <end position="354"/>
    </location>
</feature>
<evidence type="ECO:0000256" key="6">
    <source>
        <dbReference type="ARBA" id="ARBA00023136"/>
    </source>
</evidence>
<keyword evidence="5 7" id="KW-1133">Transmembrane helix</keyword>
<reference evidence="8" key="1">
    <citation type="journal article" date="2015" name="Nature">
        <title>Complex archaea that bridge the gap between prokaryotes and eukaryotes.</title>
        <authorList>
            <person name="Spang A."/>
            <person name="Saw J.H."/>
            <person name="Jorgensen S.L."/>
            <person name="Zaremba-Niedzwiedzka K."/>
            <person name="Martijn J."/>
            <person name="Lind A.E."/>
            <person name="van Eijk R."/>
            <person name="Schleper C."/>
            <person name="Guy L."/>
            <person name="Ettema T.J."/>
        </authorList>
    </citation>
    <scope>NUCLEOTIDE SEQUENCE</scope>
</reference>
<dbReference type="EMBL" id="LAZR01011242">
    <property type="protein sequence ID" value="KKM62697.1"/>
    <property type="molecule type" value="Genomic_DNA"/>
</dbReference>
<feature type="transmembrane region" description="Helical" evidence="7">
    <location>
        <begin position="438"/>
        <end position="460"/>
    </location>
</feature>
<evidence type="ECO:0000256" key="2">
    <source>
        <dbReference type="ARBA" id="ARBA00022448"/>
    </source>
</evidence>
<dbReference type="Pfam" id="PF13520">
    <property type="entry name" value="AA_permease_2"/>
    <property type="match status" value="1"/>
</dbReference>
<keyword evidence="4 7" id="KW-0812">Transmembrane</keyword>
<dbReference type="GO" id="GO:0022857">
    <property type="term" value="F:transmembrane transporter activity"/>
    <property type="evidence" value="ECO:0007669"/>
    <property type="project" value="InterPro"/>
</dbReference>
<accession>A0A0F9M0A0</accession>
<comment type="caution">
    <text evidence="8">The sequence shown here is derived from an EMBL/GenBank/DDBJ whole genome shotgun (WGS) entry which is preliminary data.</text>
</comment>
<dbReference type="InterPro" id="IPR050367">
    <property type="entry name" value="APC_superfamily"/>
</dbReference>
<evidence type="ECO:0000256" key="1">
    <source>
        <dbReference type="ARBA" id="ARBA00004651"/>
    </source>
</evidence>
<dbReference type="InterPro" id="IPR002293">
    <property type="entry name" value="AA/rel_permease1"/>
</dbReference>
<gene>
    <name evidence="8" type="ORF">LCGC14_1519070</name>
</gene>
<feature type="transmembrane region" description="Helical" evidence="7">
    <location>
        <begin position="287"/>
        <end position="306"/>
    </location>
</feature>
<evidence type="ECO:0008006" key="9">
    <source>
        <dbReference type="Google" id="ProtNLM"/>
    </source>
</evidence>
<evidence type="ECO:0000256" key="5">
    <source>
        <dbReference type="ARBA" id="ARBA00022989"/>
    </source>
</evidence>
<dbReference type="Gene3D" id="1.20.1740.10">
    <property type="entry name" value="Amino acid/polyamine transporter I"/>
    <property type="match status" value="1"/>
</dbReference>